<dbReference type="STRING" id="252246.SAMN05421799_101293"/>
<keyword evidence="1" id="KW-0645">Protease</keyword>
<proteinExistence type="predicted"/>
<evidence type="ECO:0000313" key="5">
    <source>
        <dbReference type="EMBL" id="SIS55345.1"/>
    </source>
</evidence>
<dbReference type="Gene3D" id="3.30.70.360">
    <property type="match status" value="1"/>
</dbReference>
<gene>
    <name evidence="5" type="ORF">SAMN05421799_101293</name>
</gene>
<dbReference type="CDD" id="cd05680">
    <property type="entry name" value="M20_dipept_like"/>
    <property type="match status" value="1"/>
</dbReference>
<dbReference type="EMBL" id="FTOO01000001">
    <property type="protein sequence ID" value="SIS55345.1"/>
    <property type="molecule type" value="Genomic_DNA"/>
</dbReference>
<dbReference type="GO" id="GO:0006508">
    <property type="term" value="P:proteolysis"/>
    <property type="evidence" value="ECO:0007669"/>
    <property type="project" value="UniProtKB-KW"/>
</dbReference>
<organism evidence="5 6">
    <name type="scientific">Alicyclobacillus vulcanalis</name>
    <dbReference type="NCBI Taxonomy" id="252246"/>
    <lineage>
        <taxon>Bacteria</taxon>
        <taxon>Bacillati</taxon>
        <taxon>Bacillota</taxon>
        <taxon>Bacilli</taxon>
        <taxon>Bacillales</taxon>
        <taxon>Alicyclobacillaceae</taxon>
        <taxon>Alicyclobacillus</taxon>
    </lineage>
</organism>
<dbReference type="GO" id="GO:0046872">
    <property type="term" value="F:metal ion binding"/>
    <property type="evidence" value="ECO:0007669"/>
    <property type="project" value="UniProtKB-KW"/>
</dbReference>
<dbReference type="GO" id="GO:0008233">
    <property type="term" value="F:peptidase activity"/>
    <property type="evidence" value="ECO:0007669"/>
    <property type="project" value="UniProtKB-KW"/>
</dbReference>
<dbReference type="InterPro" id="IPR011650">
    <property type="entry name" value="Peptidase_M20_dimer"/>
</dbReference>
<dbReference type="AlphaFoldDB" id="A0A1N7K175"/>
<dbReference type="InterPro" id="IPR051458">
    <property type="entry name" value="Cyt/Met_Dipeptidase"/>
</dbReference>
<evidence type="ECO:0000313" key="6">
    <source>
        <dbReference type="Proteomes" id="UP000186156"/>
    </source>
</evidence>
<dbReference type="InterPro" id="IPR002933">
    <property type="entry name" value="Peptidase_M20"/>
</dbReference>
<evidence type="ECO:0000256" key="1">
    <source>
        <dbReference type="ARBA" id="ARBA00022670"/>
    </source>
</evidence>
<accession>A0A1N7K175</accession>
<protein>
    <submittedName>
        <fullName evidence="5">Acetylornithine deacetylase/Succinyl-diaminopimelate desuccinylase</fullName>
    </submittedName>
</protein>
<keyword evidence="3" id="KW-0378">Hydrolase</keyword>
<dbReference type="NCBIfam" id="NF006579">
    <property type="entry name" value="PRK09104.1"/>
    <property type="match status" value="1"/>
</dbReference>
<dbReference type="Proteomes" id="UP000186156">
    <property type="component" value="Unassembled WGS sequence"/>
</dbReference>
<dbReference type="NCBIfam" id="NF005914">
    <property type="entry name" value="PRK07907.1"/>
    <property type="match status" value="1"/>
</dbReference>
<evidence type="ECO:0000259" key="4">
    <source>
        <dbReference type="Pfam" id="PF07687"/>
    </source>
</evidence>
<evidence type="ECO:0000256" key="3">
    <source>
        <dbReference type="ARBA" id="ARBA00022801"/>
    </source>
</evidence>
<reference evidence="6" key="1">
    <citation type="submission" date="2017-01" db="EMBL/GenBank/DDBJ databases">
        <authorList>
            <person name="Varghese N."/>
            <person name="Submissions S."/>
        </authorList>
    </citation>
    <scope>NUCLEOTIDE SEQUENCE [LARGE SCALE GENOMIC DNA]</scope>
    <source>
        <strain evidence="6">DSM 16176</strain>
    </source>
</reference>
<dbReference type="RefSeq" id="WP_076344316.1">
    <property type="nucleotide sequence ID" value="NZ_FTOO01000001.1"/>
</dbReference>
<dbReference type="OrthoDB" id="9761532at2"/>
<dbReference type="Pfam" id="PF01546">
    <property type="entry name" value="Peptidase_M20"/>
    <property type="match status" value="1"/>
</dbReference>
<sequence length="462" mass="51153">MDAIREVERYLDNHRDELLEALKELLSIPSISALSEHRGDVRRAAEWIAHRLTSAGFEHVELMETGGHPLVYADWLHAEGKPTVLVYGHYDVQPVDPLELWTSPPFTPTIRDHQLYARGASDDKGPTFLHIAVLSAMLKVHGELPVNVKFCIEGEEEIGSAHLHAFLEQTRDQFAADLILISDTTMVGPNQPAVVYGLRGLAAAQIDVRTAASDLHSGLYGGAVPNAARAVAEIVASFHRPDGSVAVEGFYDRVRPLTEAEREEFAKLGHEEEALKQALALSDLWGEPGYTALERMCARPTLEVNGIWGGFQGEGTKTVIPCEAHAKLTCRLVPDQDPQEILDLVEQHVQRHAPKGAKVTFIRQDGGRPYVAPYDHPALQLAASAYEHAYGTKAVFTRMGGSIPVVETFSQLLKIPVVMMGFSLNDENFHAPNEHFSLDNFDKGLRTLAYYYHELPSAWNQH</sequence>
<dbReference type="PANTHER" id="PTHR43270">
    <property type="entry name" value="BETA-ALA-HIS DIPEPTIDASE"/>
    <property type="match status" value="1"/>
</dbReference>
<name>A0A1N7K175_9BACL</name>
<dbReference type="Gene3D" id="3.40.630.10">
    <property type="entry name" value="Zn peptidases"/>
    <property type="match status" value="1"/>
</dbReference>
<feature type="domain" description="Peptidase M20 dimerisation" evidence="4">
    <location>
        <begin position="196"/>
        <end position="356"/>
    </location>
</feature>
<keyword evidence="6" id="KW-1185">Reference proteome</keyword>
<dbReference type="Pfam" id="PF07687">
    <property type="entry name" value="M20_dimer"/>
    <property type="match status" value="1"/>
</dbReference>
<dbReference type="NCBIfam" id="NF006053">
    <property type="entry name" value="PRK08201.1"/>
    <property type="match status" value="1"/>
</dbReference>
<dbReference type="PANTHER" id="PTHR43270:SF12">
    <property type="entry name" value="SUCCINYL-DIAMINOPIMELATE DESUCCINYLASE"/>
    <property type="match status" value="1"/>
</dbReference>
<evidence type="ECO:0000256" key="2">
    <source>
        <dbReference type="ARBA" id="ARBA00022723"/>
    </source>
</evidence>
<dbReference type="SUPFAM" id="SSF53187">
    <property type="entry name" value="Zn-dependent exopeptidases"/>
    <property type="match status" value="1"/>
</dbReference>
<keyword evidence="2" id="KW-0479">Metal-binding</keyword>